<dbReference type="Proteomes" id="UP000785679">
    <property type="component" value="Unassembled WGS sequence"/>
</dbReference>
<evidence type="ECO:0000256" key="1">
    <source>
        <dbReference type="SAM" id="Phobius"/>
    </source>
</evidence>
<name>A0A8J8T3I0_HALGN</name>
<proteinExistence type="predicted"/>
<protein>
    <submittedName>
        <fullName evidence="2">Uncharacterized protein</fullName>
    </submittedName>
</protein>
<gene>
    <name evidence="2" type="ORF">FGO68_gene15550</name>
</gene>
<dbReference type="EMBL" id="RRYP01007959">
    <property type="protein sequence ID" value="TNV80118.1"/>
    <property type="molecule type" value="Genomic_DNA"/>
</dbReference>
<reference evidence="2" key="1">
    <citation type="submission" date="2019-06" db="EMBL/GenBank/DDBJ databases">
        <authorList>
            <person name="Zheng W."/>
        </authorList>
    </citation>
    <scope>NUCLEOTIDE SEQUENCE</scope>
    <source>
        <strain evidence="2">QDHG01</strain>
    </source>
</reference>
<accession>A0A8J8T3I0</accession>
<evidence type="ECO:0000313" key="2">
    <source>
        <dbReference type="EMBL" id="TNV80118.1"/>
    </source>
</evidence>
<dbReference type="AlphaFoldDB" id="A0A8J8T3I0"/>
<organism evidence="2 3">
    <name type="scientific">Halteria grandinella</name>
    <dbReference type="NCBI Taxonomy" id="5974"/>
    <lineage>
        <taxon>Eukaryota</taxon>
        <taxon>Sar</taxon>
        <taxon>Alveolata</taxon>
        <taxon>Ciliophora</taxon>
        <taxon>Intramacronucleata</taxon>
        <taxon>Spirotrichea</taxon>
        <taxon>Stichotrichia</taxon>
        <taxon>Sporadotrichida</taxon>
        <taxon>Halteriidae</taxon>
        <taxon>Halteria</taxon>
    </lineage>
</organism>
<keyword evidence="3" id="KW-1185">Reference proteome</keyword>
<keyword evidence="1" id="KW-0812">Transmembrane</keyword>
<comment type="caution">
    <text evidence="2">The sequence shown here is derived from an EMBL/GenBank/DDBJ whole genome shotgun (WGS) entry which is preliminary data.</text>
</comment>
<sequence>MFSVKSLRIQVVASLKIQEKFCQNGKDLKQQIIYSMSCQKNTWMNRPINQNGHGVISSTLSQILSIIIWNLAQFVSNLAWFNKLKWM</sequence>
<feature type="transmembrane region" description="Helical" evidence="1">
    <location>
        <begin position="63"/>
        <end position="81"/>
    </location>
</feature>
<evidence type="ECO:0000313" key="3">
    <source>
        <dbReference type="Proteomes" id="UP000785679"/>
    </source>
</evidence>
<keyword evidence="1" id="KW-1133">Transmembrane helix</keyword>
<keyword evidence="1" id="KW-0472">Membrane</keyword>